<keyword evidence="1" id="KW-1133">Transmembrane helix</keyword>
<keyword evidence="3" id="KW-1185">Reference proteome</keyword>
<dbReference type="PANTHER" id="PTHR37314">
    <property type="entry name" value="SLR0142 PROTEIN"/>
    <property type="match status" value="1"/>
</dbReference>
<keyword evidence="1" id="KW-0472">Membrane</keyword>
<feature type="transmembrane region" description="Helical" evidence="1">
    <location>
        <begin position="127"/>
        <end position="147"/>
    </location>
</feature>
<gene>
    <name evidence="2" type="ORF">FSC37_04275</name>
</gene>
<dbReference type="EMBL" id="VOPW01000001">
    <property type="protein sequence ID" value="TXC65584.1"/>
    <property type="molecule type" value="Genomic_DNA"/>
</dbReference>
<evidence type="ECO:0000256" key="1">
    <source>
        <dbReference type="SAM" id="Phobius"/>
    </source>
</evidence>
<name>A0A5C6TY82_9BURK</name>
<feature type="transmembrane region" description="Helical" evidence="1">
    <location>
        <begin position="61"/>
        <end position="88"/>
    </location>
</feature>
<dbReference type="Proteomes" id="UP000321832">
    <property type="component" value="Unassembled WGS sequence"/>
</dbReference>
<protein>
    <submittedName>
        <fullName evidence="2">DUF1275 domain-containing protein</fullName>
    </submittedName>
</protein>
<accession>A0A5C6TY82</accession>
<feature type="transmembrane region" description="Helical" evidence="1">
    <location>
        <begin position="196"/>
        <end position="217"/>
    </location>
</feature>
<dbReference type="InterPro" id="IPR010699">
    <property type="entry name" value="DUF1275"/>
</dbReference>
<sequence length="320" mass="34357">MPAEFLHGLTRRTRTRRSNRQLGAVLAFVAGAINAGGFLAVQRYTSHMTGVVSAIADDLVLGQFALAMAGVSALLAFVSGAALTAVLINWARRRELQGEYALSLMLEATLLLAFGLLGANLELFVDVFLPSTVLLLCFIMGLQNAIVTKISQAEIRTTHMTGVITDLGIELGRLLYWNRSTVANERHFVRANRDKLAIHATILGLFFGGGIVGALAFKHAGFVATVPIAALLMAMAAPPCSPICAPTFFAPVTIGDGRGVVPTLSEGCAARRSPIRWRIGGAHARSHPSHRRQRARSHLYAHRARAREGGARDRPLRVGP</sequence>
<organism evidence="2 3">
    <name type="scientific">Piscinibacter aquaticus</name>
    <dbReference type="NCBI Taxonomy" id="392597"/>
    <lineage>
        <taxon>Bacteria</taxon>
        <taxon>Pseudomonadati</taxon>
        <taxon>Pseudomonadota</taxon>
        <taxon>Betaproteobacteria</taxon>
        <taxon>Burkholderiales</taxon>
        <taxon>Sphaerotilaceae</taxon>
        <taxon>Piscinibacter</taxon>
    </lineage>
</organism>
<proteinExistence type="predicted"/>
<comment type="caution">
    <text evidence="2">The sequence shown here is derived from an EMBL/GenBank/DDBJ whole genome shotgun (WGS) entry which is preliminary data.</text>
</comment>
<dbReference type="Pfam" id="PF06912">
    <property type="entry name" value="DUF1275"/>
    <property type="match status" value="1"/>
</dbReference>
<feature type="transmembrane region" description="Helical" evidence="1">
    <location>
        <begin position="21"/>
        <end position="41"/>
    </location>
</feature>
<dbReference type="AlphaFoldDB" id="A0A5C6TY82"/>
<keyword evidence="1" id="KW-0812">Transmembrane</keyword>
<feature type="transmembrane region" description="Helical" evidence="1">
    <location>
        <begin position="100"/>
        <end position="121"/>
    </location>
</feature>
<evidence type="ECO:0000313" key="2">
    <source>
        <dbReference type="EMBL" id="TXC65584.1"/>
    </source>
</evidence>
<reference evidence="2 3" key="1">
    <citation type="submission" date="2019-08" db="EMBL/GenBank/DDBJ databases">
        <authorList>
            <person name="Khan S.A."/>
            <person name="Jeon C.O."/>
            <person name="Jeong S.E."/>
        </authorList>
    </citation>
    <scope>NUCLEOTIDE SEQUENCE [LARGE SCALE GENOMIC DNA]</scope>
    <source>
        <strain evidence="3">IMCC1728</strain>
    </source>
</reference>
<evidence type="ECO:0000313" key="3">
    <source>
        <dbReference type="Proteomes" id="UP000321832"/>
    </source>
</evidence>
<dbReference type="PANTHER" id="PTHR37314:SF4">
    <property type="entry name" value="UPF0700 TRANSMEMBRANE PROTEIN YOAK"/>
    <property type="match status" value="1"/>
</dbReference>